<accession>A7SWB8</accession>
<evidence type="ECO:0000313" key="2">
    <source>
        <dbReference type="Proteomes" id="UP000001593"/>
    </source>
</evidence>
<dbReference type="HOGENOM" id="CLU_1645733_0_0_1"/>
<dbReference type="Proteomes" id="UP000001593">
    <property type="component" value="Unassembled WGS sequence"/>
</dbReference>
<protein>
    <submittedName>
        <fullName evidence="1">Uncharacterized protein</fullName>
    </submittedName>
</protein>
<dbReference type="Gene3D" id="1.25.50.20">
    <property type="match status" value="1"/>
</dbReference>
<name>A7SWB8_NEMVE</name>
<dbReference type="AlphaFoldDB" id="A7SWB8"/>
<gene>
    <name evidence="1" type="ORF">NEMVEDRAFT_v1g247777</name>
</gene>
<proteinExistence type="predicted"/>
<dbReference type="InParanoid" id="A7SWB8"/>
<sequence length="161" mass="17869">MVLPFRMLITSRKTDAMTISNVGETSAENHTAWGDLQMASGSIGLVLLESELMKVDLQMASASIGLVLLESELMKVDLQMTSASIGLVLLKSELMKLTEFIEENLDGQKMPRQLEKVIEVVKINIQWRATHEKSLEAWLVNFLTNKNIPSSEMNSGFSDPA</sequence>
<dbReference type="EMBL" id="DS469857">
    <property type="protein sequence ID" value="EDO31977.1"/>
    <property type="molecule type" value="Genomic_DNA"/>
</dbReference>
<organism evidence="1 2">
    <name type="scientific">Nematostella vectensis</name>
    <name type="common">Starlet sea anemone</name>
    <dbReference type="NCBI Taxonomy" id="45351"/>
    <lineage>
        <taxon>Eukaryota</taxon>
        <taxon>Metazoa</taxon>
        <taxon>Cnidaria</taxon>
        <taxon>Anthozoa</taxon>
        <taxon>Hexacorallia</taxon>
        <taxon>Actiniaria</taxon>
        <taxon>Edwardsiidae</taxon>
        <taxon>Nematostella</taxon>
    </lineage>
</organism>
<dbReference type="PhylomeDB" id="A7SWB8"/>
<evidence type="ECO:0000313" key="1">
    <source>
        <dbReference type="EMBL" id="EDO31977.1"/>
    </source>
</evidence>
<reference evidence="1 2" key="1">
    <citation type="journal article" date="2007" name="Science">
        <title>Sea anemone genome reveals ancestral eumetazoan gene repertoire and genomic organization.</title>
        <authorList>
            <person name="Putnam N.H."/>
            <person name="Srivastava M."/>
            <person name="Hellsten U."/>
            <person name="Dirks B."/>
            <person name="Chapman J."/>
            <person name="Salamov A."/>
            <person name="Terry A."/>
            <person name="Shapiro H."/>
            <person name="Lindquist E."/>
            <person name="Kapitonov V.V."/>
            <person name="Jurka J."/>
            <person name="Genikhovich G."/>
            <person name="Grigoriev I.V."/>
            <person name="Lucas S.M."/>
            <person name="Steele R.E."/>
            <person name="Finnerty J.R."/>
            <person name="Technau U."/>
            <person name="Martindale M.Q."/>
            <person name="Rokhsar D.S."/>
        </authorList>
    </citation>
    <scope>NUCLEOTIDE SEQUENCE [LARGE SCALE GENOMIC DNA]</scope>
    <source>
        <strain evidence="2">CH2 X CH6</strain>
    </source>
</reference>
<keyword evidence="2" id="KW-1185">Reference proteome</keyword>